<name>A0ABY4RZU3_AQUTE</name>
<keyword evidence="3" id="KW-1185">Reference proteome</keyword>
<feature type="compositionally biased region" description="Polar residues" evidence="1">
    <location>
        <begin position="1"/>
        <end position="10"/>
    </location>
</feature>
<evidence type="ECO:0000313" key="3">
    <source>
        <dbReference type="Proteomes" id="UP001056201"/>
    </source>
</evidence>
<accession>A0ABY4RZU3</accession>
<proteinExistence type="predicted"/>
<evidence type="ECO:0000313" key="2">
    <source>
        <dbReference type="EMBL" id="URI05974.1"/>
    </source>
</evidence>
<dbReference type="Proteomes" id="UP001056201">
    <property type="component" value="Chromosome 1"/>
</dbReference>
<evidence type="ECO:0000256" key="1">
    <source>
        <dbReference type="SAM" id="MobiDB-lite"/>
    </source>
</evidence>
<dbReference type="EMBL" id="CP097635">
    <property type="protein sequence ID" value="URI05974.1"/>
    <property type="molecule type" value="Genomic_DNA"/>
</dbReference>
<dbReference type="RefSeq" id="WP_250194239.1">
    <property type="nucleotide sequence ID" value="NZ_CP097635.1"/>
</dbReference>
<feature type="region of interest" description="Disordered" evidence="1">
    <location>
        <begin position="1"/>
        <end position="69"/>
    </location>
</feature>
<feature type="compositionally biased region" description="Basic and acidic residues" evidence="1">
    <location>
        <begin position="12"/>
        <end position="29"/>
    </location>
</feature>
<sequence>MPIPTSQSGADEQAHGKPEDPAMKQREQSKAALENISEDFDGGSGVGDLKPEAGETRVIGQSDPTGSRR</sequence>
<protein>
    <submittedName>
        <fullName evidence="2">Uncharacterized protein</fullName>
    </submittedName>
</protein>
<gene>
    <name evidence="2" type="ORF">MW290_08480</name>
</gene>
<organism evidence="2 3">
    <name type="scientific">Aquincola tertiaricarbonis</name>
    <dbReference type="NCBI Taxonomy" id="391953"/>
    <lineage>
        <taxon>Bacteria</taxon>
        <taxon>Pseudomonadati</taxon>
        <taxon>Pseudomonadota</taxon>
        <taxon>Betaproteobacteria</taxon>
        <taxon>Burkholderiales</taxon>
        <taxon>Sphaerotilaceae</taxon>
        <taxon>Aquincola</taxon>
    </lineage>
</organism>
<reference evidence="2" key="1">
    <citation type="submission" date="2022-05" db="EMBL/GenBank/DDBJ databases">
        <title>An RpoN-dependent PEP-CTERM gene is involved in floc formation of an Aquincola tertiaricarbonis strain.</title>
        <authorList>
            <person name="Qiu D."/>
            <person name="Xia M."/>
        </authorList>
    </citation>
    <scope>NUCLEOTIDE SEQUENCE</scope>
    <source>
        <strain evidence="2">RN12</strain>
    </source>
</reference>